<dbReference type="Pfam" id="PF00107">
    <property type="entry name" value="ADH_zinc_N"/>
    <property type="match status" value="1"/>
</dbReference>
<dbReference type="InterPro" id="IPR013149">
    <property type="entry name" value="ADH-like_C"/>
</dbReference>
<dbReference type="InterPro" id="IPR036291">
    <property type="entry name" value="NAD(P)-bd_dom_sf"/>
</dbReference>
<evidence type="ECO:0000313" key="11">
    <source>
        <dbReference type="Proteomes" id="UP000219612"/>
    </source>
</evidence>
<comment type="cofactor">
    <cofactor evidence="1 7">
        <name>Zn(2+)</name>
        <dbReference type="ChEBI" id="CHEBI:29105"/>
    </cofactor>
</comment>
<evidence type="ECO:0000256" key="5">
    <source>
        <dbReference type="ARBA" id="ARBA00023002"/>
    </source>
</evidence>
<evidence type="ECO:0000313" key="10">
    <source>
        <dbReference type="EMBL" id="SNY34551.1"/>
    </source>
</evidence>
<dbReference type="PROSITE" id="PS00059">
    <property type="entry name" value="ADH_ZINC"/>
    <property type="match status" value="1"/>
</dbReference>
<dbReference type="InterPro" id="IPR002328">
    <property type="entry name" value="ADH_Zn_CS"/>
</dbReference>
<dbReference type="AlphaFoldDB" id="A0A285HIN4"/>
<evidence type="ECO:0000256" key="3">
    <source>
        <dbReference type="ARBA" id="ARBA00022723"/>
    </source>
</evidence>
<keyword evidence="5" id="KW-0560">Oxidoreductase</keyword>
<dbReference type="Gene3D" id="3.40.50.720">
    <property type="entry name" value="NAD(P)-binding Rossmann-like Domain"/>
    <property type="match status" value="1"/>
</dbReference>
<dbReference type="GO" id="GO:0016491">
    <property type="term" value="F:oxidoreductase activity"/>
    <property type="evidence" value="ECO:0007669"/>
    <property type="project" value="UniProtKB-KW"/>
</dbReference>
<protein>
    <submittedName>
        <fullName evidence="10">Glutathione-independent formaldehyde dehydrogenase</fullName>
    </submittedName>
</protein>
<dbReference type="PANTHER" id="PTHR42813">
    <property type="entry name" value="ZINC-TYPE ALCOHOL DEHYDROGENASE-LIKE"/>
    <property type="match status" value="1"/>
</dbReference>
<organism evidence="10 11">
    <name type="scientific">Paractinoplanes atraurantiacus</name>
    <dbReference type="NCBI Taxonomy" id="1036182"/>
    <lineage>
        <taxon>Bacteria</taxon>
        <taxon>Bacillati</taxon>
        <taxon>Actinomycetota</taxon>
        <taxon>Actinomycetes</taxon>
        <taxon>Micromonosporales</taxon>
        <taxon>Micromonosporaceae</taxon>
        <taxon>Paractinoplanes</taxon>
    </lineage>
</organism>
<evidence type="ECO:0000256" key="7">
    <source>
        <dbReference type="RuleBase" id="RU361277"/>
    </source>
</evidence>
<dbReference type="GO" id="GO:0008270">
    <property type="term" value="F:zinc ion binding"/>
    <property type="evidence" value="ECO:0007669"/>
    <property type="project" value="InterPro"/>
</dbReference>
<dbReference type="EMBL" id="OBDY01000004">
    <property type="protein sequence ID" value="SNY34551.1"/>
    <property type="molecule type" value="Genomic_DNA"/>
</dbReference>
<evidence type="ECO:0000259" key="8">
    <source>
        <dbReference type="Pfam" id="PF00107"/>
    </source>
</evidence>
<dbReference type="Proteomes" id="UP000219612">
    <property type="component" value="Unassembled WGS sequence"/>
</dbReference>
<reference evidence="10 11" key="1">
    <citation type="submission" date="2017-09" db="EMBL/GenBank/DDBJ databases">
        <authorList>
            <person name="Ehlers B."/>
            <person name="Leendertz F.H."/>
        </authorList>
    </citation>
    <scope>NUCLEOTIDE SEQUENCE [LARGE SCALE GENOMIC DNA]</scope>
    <source>
        <strain evidence="10 11">CGMCC 4.6857</strain>
    </source>
</reference>
<dbReference type="InterPro" id="IPR011032">
    <property type="entry name" value="GroES-like_sf"/>
</dbReference>
<dbReference type="OrthoDB" id="3399630at2"/>
<evidence type="ECO:0000256" key="1">
    <source>
        <dbReference type="ARBA" id="ARBA00001947"/>
    </source>
</evidence>
<evidence type="ECO:0000256" key="2">
    <source>
        <dbReference type="ARBA" id="ARBA00008072"/>
    </source>
</evidence>
<dbReference type="InterPro" id="IPR014184">
    <property type="entry name" value="HCHO_DH_non_GSH"/>
</dbReference>
<dbReference type="Pfam" id="PF08240">
    <property type="entry name" value="ADH_N"/>
    <property type="match status" value="1"/>
</dbReference>
<gene>
    <name evidence="10" type="ORF">SAMN05421748_104299</name>
</gene>
<evidence type="ECO:0000256" key="6">
    <source>
        <dbReference type="ARBA" id="ARBA00023027"/>
    </source>
</evidence>
<name>A0A285HIN4_9ACTN</name>
<keyword evidence="11" id="KW-1185">Reference proteome</keyword>
<evidence type="ECO:0000256" key="4">
    <source>
        <dbReference type="ARBA" id="ARBA00022833"/>
    </source>
</evidence>
<keyword evidence="3 7" id="KW-0479">Metal-binding</keyword>
<dbReference type="NCBIfam" id="TIGR02819">
    <property type="entry name" value="fdhA_non_GSH"/>
    <property type="match status" value="1"/>
</dbReference>
<dbReference type="SUPFAM" id="SSF50129">
    <property type="entry name" value="GroES-like"/>
    <property type="match status" value="1"/>
</dbReference>
<keyword evidence="6" id="KW-0520">NAD</keyword>
<feature type="domain" description="Alcohol dehydrogenase-like N-terminal" evidence="9">
    <location>
        <begin position="44"/>
        <end position="155"/>
    </location>
</feature>
<proteinExistence type="inferred from homology"/>
<accession>A0A285HIN4</accession>
<dbReference type="SUPFAM" id="SSF51735">
    <property type="entry name" value="NAD(P)-binding Rossmann-fold domains"/>
    <property type="match status" value="1"/>
</dbReference>
<dbReference type="InterPro" id="IPR013154">
    <property type="entry name" value="ADH-like_N"/>
</dbReference>
<evidence type="ECO:0000259" key="9">
    <source>
        <dbReference type="Pfam" id="PF08240"/>
    </source>
</evidence>
<dbReference type="Gene3D" id="3.90.180.10">
    <property type="entry name" value="Medium-chain alcohol dehydrogenases, catalytic domain"/>
    <property type="match status" value="1"/>
</dbReference>
<dbReference type="PANTHER" id="PTHR42813:SF3">
    <property type="entry name" value="GLUTATHIONE-INDEPENDENT FORMALDEHYDE DEHYDROGENASE"/>
    <property type="match status" value="1"/>
</dbReference>
<comment type="similarity">
    <text evidence="2 7">Belongs to the zinc-containing alcohol dehydrogenase family.</text>
</comment>
<keyword evidence="4 7" id="KW-0862">Zinc</keyword>
<sequence length="415" mass="43667">MPGNRAVVYEGPGRVAVHEIDYPTYELKDGPGVNKANIGRQARHGVVLKTIASNICGSDQHMVRGRTTAPEGLVLGHEITGEVVEAGPDVEFVKVGDVCSVPFNIACGRCRNCKEGKTGICLNVNPDRPGSAYGYVDMGGWIGGQAEYVLVPYADWNLLRFPDRDQALEKILDLTMLSDIFPTGYHGCVSAGVTTGSTVYVAGAGPVGLAAATSAHLLGAAVVIVGDLNEERLAQARSFGCETINVADGDPTDQVRQLLGHDAPAIGEPLVDAAVDAVGFEARGHGQNAQTEMPATVLNSLMTITRAGGAIGVPGLYVTDDPGGVDEAAKEGSLSLRLGLGWAKSHSFVTGQCPVMRYNRNLMMAILHDKVQIAKNVNATPISLDQAPQGYQEFDKGAARKYVLDPHGVVGKRAA</sequence>
<dbReference type="CDD" id="cd08282">
    <property type="entry name" value="PFDH_like"/>
    <property type="match status" value="1"/>
</dbReference>
<feature type="domain" description="Alcohol dehydrogenase-like C-terminal" evidence="8">
    <location>
        <begin position="206"/>
        <end position="279"/>
    </location>
</feature>